<gene>
    <name evidence="1" type="ORF">UFOVP1290_574</name>
</gene>
<organism evidence="1">
    <name type="scientific">uncultured Caudovirales phage</name>
    <dbReference type="NCBI Taxonomy" id="2100421"/>
    <lineage>
        <taxon>Viruses</taxon>
        <taxon>Duplodnaviria</taxon>
        <taxon>Heunggongvirae</taxon>
        <taxon>Uroviricota</taxon>
        <taxon>Caudoviricetes</taxon>
        <taxon>Peduoviridae</taxon>
        <taxon>Maltschvirus</taxon>
        <taxon>Maltschvirus maltsch</taxon>
    </lineage>
</organism>
<name>A0A6J5RY81_9CAUD</name>
<protein>
    <submittedName>
        <fullName evidence="1">Uncharacterized protein</fullName>
    </submittedName>
</protein>
<reference evidence="1" key="1">
    <citation type="submission" date="2020-05" db="EMBL/GenBank/DDBJ databases">
        <authorList>
            <person name="Chiriac C."/>
            <person name="Salcher M."/>
            <person name="Ghai R."/>
            <person name="Kavagutti S V."/>
        </authorList>
    </citation>
    <scope>NUCLEOTIDE SEQUENCE</scope>
</reference>
<accession>A0A6J5RY81</accession>
<evidence type="ECO:0000313" key="1">
    <source>
        <dbReference type="EMBL" id="CAB4197054.1"/>
    </source>
</evidence>
<sequence>MKLYLSENVILDDWQTDHNGNCYRLVLNNKLNTPFFVVIWSDNRETPWFRDGKLKKIFEKQFNKNDSIEITRCNVDNFLMRIKKLKAFL</sequence>
<dbReference type="EMBL" id="LR797252">
    <property type="protein sequence ID" value="CAB4197054.1"/>
    <property type="molecule type" value="Genomic_DNA"/>
</dbReference>
<proteinExistence type="predicted"/>